<evidence type="ECO:0008006" key="6">
    <source>
        <dbReference type="Google" id="ProtNLM"/>
    </source>
</evidence>
<dbReference type="InterPro" id="IPR055650">
    <property type="entry name" value="DUF7226"/>
</dbReference>
<sequence length="448" mass="52285">MGKEENKKKKNDIAWEKLFEKYNILEALQKEKLFKIKSSDINKVREARLMTKFDKEIDLPKIFKKNNLSILPIGRGEYVLGKFKTYFEIKSKEPSEPKIMKLPQKLTSIDTKKITSESVAINVAFASGMIDDLLNSSELNKAYLTITGRMGSKLLNFNIDSKIKGESPYEINVENSQIEIDSAFENKEKILLIEAKIDEKKDFNIRQLFYPYLFLKNKLLDKEILPVLLIYTQGSFIFNIYKFKDETNYSSIKFLEQKVYKLSDEINISMNEVISIMKTVNIVEDRYKEKTENFIPFPQANSFNIVLKLIEFISNNDKTKSDIALKFGFSERQSTYYHDALRFLGYSNELKNGSTVTLNKNGMKVLKIKNEKVGKLHIIEDILKDRIMNEAMRKTIKDGKVINIKDCFVLLNENLDLSQETKERRASTVRQWIIWIINNTDSINDFKY</sequence>
<evidence type="ECO:0000259" key="3">
    <source>
        <dbReference type="Pfam" id="PF23871"/>
    </source>
</evidence>
<dbReference type="Pfam" id="PF22518">
    <property type="entry name" value="DUF6997"/>
    <property type="match status" value="1"/>
</dbReference>
<evidence type="ECO:0000259" key="2">
    <source>
        <dbReference type="Pfam" id="PF22518"/>
    </source>
</evidence>
<name>A0AAX3W4D9_MAMLE</name>
<evidence type="ECO:0000313" key="5">
    <source>
        <dbReference type="Proteomes" id="UP001223261"/>
    </source>
</evidence>
<dbReference type="RefSeq" id="WP_282861976.1">
    <property type="nucleotide sequence ID" value="NZ_CP118848.1"/>
</dbReference>
<proteinExistence type="predicted"/>
<protein>
    <recommendedName>
        <fullName evidence="6">Translation elongation factor</fullName>
    </recommendedName>
</protein>
<dbReference type="Pfam" id="PF23871">
    <property type="entry name" value="DUF7226"/>
    <property type="match status" value="1"/>
</dbReference>
<accession>A0AAX3W4D9</accession>
<dbReference type="EMBL" id="CP118848">
    <property type="protein sequence ID" value="WHI59624.1"/>
    <property type="molecule type" value="Genomic_DNA"/>
</dbReference>
<gene>
    <name evidence="4" type="ORF">PYH69_13045</name>
</gene>
<dbReference type="Pfam" id="PF22515">
    <property type="entry name" value="DUF6996"/>
    <property type="match status" value="1"/>
</dbReference>
<evidence type="ECO:0000313" key="4">
    <source>
        <dbReference type="EMBL" id="WHI59624.1"/>
    </source>
</evidence>
<dbReference type="REBASE" id="780739">
    <property type="entry name" value="R2.Mle7048ORF13035P"/>
</dbReference>
<feature type="domain" description="DUF7226" evidence="3">
    <location>
        <begin position="306"/>
        <end position="440"/>
    </location>
</feature>
<dbReference type="AlphaFoldDB" id="A0AAX3W4D9"/>
<feature type="domain" description="DUF6996" evidence="1">
    <location>
        <begin position="12"/>
        <end position="80"/>
    </location>
</feature>
<evidence type="ECO:0000259" key="1">
    <source>
        <dbReference type="Pfam" id="PF22515"/>
    </source>
</evidence>
<dbReference type="Proteomes" id="UP001223261">
    <property type="component" value="Chromosome"/>
</dbReference>
<dbReference type="InterPro" id="IPR054265">
    <property type="entry name" value="DUF6996"/>
</dbReference>
<reference evidence="4" key="1">
    <citation type="journal article" date="2023" name="Antibiotics">
        <title>Prevalence and Molecular Characterization of Methicillin-Resistant Staphylococci (MRS) and Mammaliicocci (MRM) in Dromedary Camels from Algeria: First Detection of SCCmec-mecC Hybrid in Methicillin-Resistant Mammaliicoccus lentus.</title>
        <authorList>
            <person name="Belhout C."/>
            <person name="Boyen F."/>
            <person name="Vereecke N."/>
            <person name="Theuns S."/>
            <person name="Taibi N."/>
            <person name="Stegger M."/>
            <person name="de la Fe-Rodriguez P.Y."/>
            <person name="Bouayad L."/>
            <person name="Elgroud R."/>
            <person name="Butaye P."/>
        </authorList>
    </citation>
    <scope>NUCLEOTIDE SEQUENCE</scope>
    <source>
        <strain evidence="4">7048</strain>
    </source>
</reference>
<dbReference type="InterPro" id="IPR054266">
    <property type="entry name" value="DUF6997"/>
</dbReference>
<organism evidence="4 5">
    <name type="scientific">Mammaliicoccus lentus</name>
    <name type="common">Staphylococcus lentus</name>
    <dbReference type="NCBI Taxonomy" id="42858"/>
    <lineage>
        <taxon>Bacteria</taxon>
        <taxon>Bacillati</taxon>
        <taxon>Bacillota</taxon>
        <taxon>Bacilli</taxon>
        <taxon>Bacillales</taxon>
        <taxon>Staphylococcaceae</taxon>
        <taxon>Mammaliicoccus</taxon>
    </lineage>
</organism>
<feature type="domain" description="DUF6997" evidence="2">
    <location>
        <begin position="81"/>
        <end position="261"/>
    </location>
</feature>